<organism evidence="1 2">
    <name type="scientific">Chryseobacterium aquaticum</name>
    <dbReference type="NCBI Taxonomy" id="452084"/>
    <lineage>
        <taxon>Bacteria</taxon>
        <taxon>Pseudomonadati</taxon>
        <taxon>Bacteroidota</taxon>
        <taxon>Flavobacteriia</taxon>
        <taxon>Flavobacteriales</taxon>
        <taxon>Weeksellaceae</taxon>
        <taxon>Chryseobacterium group</taxon>
        <taxon>Chryseobacterium</taxon>
    </lineage>
</organism>
<reference evidence="1 2" key="1">
    <citation type="submission" date="2015-10" db="EMBL/GenBank/DDBJ databases">
        <title>Chryseobacterium aquaticum genome.</title>
        <authorList>
            <person name="Newman J.D."/>
            <person name="Ferguson M.B."/>
            <person name="Miller J.R."/>
        </authorList>
    </citation>
    <scope>NUCLEOTIDE SEQUENCE [LARGE SCALE GENOMIC DNA]</scope>
    <source>
        <strain evidence="1 2">KCTC 12483</strain>
    </source>
</reference>
<dbReference type="OrthoDB" id="1237875at2"/>
<sequence length="366" mass="43107">MRYLFFLFLIVSCSKNLEERCFTSSDDISTKNFKNDEDLINYNYYDYARKYDIKKTIAEKPDYLQIIHLKTFRSFKKDSVISNSEEIMEKKWKEYSSEFKIFNDKFSEQFSFSNQQKIGNVRYAFGRNQLGFWLCKIENEKPSAYFLGLSFSHYYINEVQEKPIVNDGFLELEGSFVKIVEIPGLPEYDDYSAIEDGKLFKIKLEDLVKDSDNDGYNDIFENCFGLNPNNKDSDNDGIDDFKDLNPMFKSEKNKFTQLYEMLLPDYGSENLSNKNYYFEIFISDCDYFHQINSKYHVLFSPEDSKSKTDYLKVTDVSSHGIGKIKRNKNNPNLFYIENWGNSGMIHYSAEYKNGNWILEIGGGYII</sequence>
<protein>
    <submittedName>
        <fullName evidence="1">Uncharacterized protein</fullName>
    </submittedName>
</protein>
<gene>
    <name evidence="1" type="ORF">AR438_07935</name>
</gene>
<comment type="caution">
    <text evidence="1">The sequence shown here is derived from an EMBL/GenBank/DDBJ whole genome shotgun (WGS) entry which is preliminary data.</text>
</comment>
<dbReference type="Proteomes" id="UP000051682">
    <property type="component" value="Unassembled WGS sequence"/>
</dbReference>
<dbReference type="EMBL" id="LLYZ01000005">
    <property type="protein sequence ID" value="KQK25532.1"/>
    <property type="molecule type" value="Genomic_DNA"/>
</dbReference>
<keyword evidence="2" id="KW-1185">Reference proteome</keyword>
<evidence type="ECO:0000313" key="1">
    <source>
        <dbReference type="EMBL" id="KQK25532.1"/>
    </source>
</evidence>
<accession>A0A0Q3KN25</accession>
<name>A0A0Q3KN25_9FLAO</name>
<dbReference type="AlphaFoldDB" id="A0A0Q3KN25"/>
<evidence type="ECO:0000313" key="2">
    <source>
        <dbReference type="Proteomes" id="UP000051682"/>
    </source>
</evidence>
<proteinExistence type="predicted"/>